<dbReference type="OrthoDB" id="2356035at2759"/>
<feature type="transmembrane region" description="Helical" evidence="1">
    <location>
        <begin position="534"/>
        <end position="556"/>
    </location>
</feature>
<accession>A0A9P0ZJ61</accession>
<reference evidence="2" key="1">
    <citation type="submission" date="2022-07" db="EMBL/GenBank/DDBJ databases">
        <authorList>
            <person name="Macas J."/>
            <person name="Novak P."/>
            <person name="Neumann P."/>
        </authorList>
    </citation>
    <scope>NUCLEOTIDE SEQUENCE</scope>
</reference>
<dbReference type="Proteomes" id="UP001152484">
    <property type="component" value="Unassembled WGS sequence"/>
</dbReference>
<evidence type="ECO:0000313" key="2">
    <source>
        <dbReference type="EMBL" id="CAH9101896.1"/>
    </source>
</evidence>
<proteinExistence type="predicted"/>
<keyword evidence="1" id="KW-0472">Membrane</keyword>
<keyword evidence="1" id="KW-1133">Transmembrane helix</keyword>
<dbReference type="EMBL" id="CAMAPE010000038">
    <property type="protein sequence ID" value="CAH9101896.1"/>
    <property type="molecule type" value="Genomic_DNA"/>
</dbReference>
<sequence length="569" mass="63787">MAKFQIPVDEKGWVIHIKESFMIEEEETGMRVSIFNVPKALLSSDPLSYVPHQIAIGPYHYWRAELYQMERYKVNAAKRFSKRLPDGLKFEDDVVGSIKQQCVRIRASYEKYLNLDDNTLAWMVSMDACFLLEFLGVYANCPRPEVELRMSHMVDALGRKSGHNATLRDMVMLENQIPLSVLRRMLEWELSSQEFADQVLLSMLMGLYKDLSPFPVSELIPRLEDCAHLLDFFYQLMVPDAASSLQVDNVVCCTSSSTSCVEQAAGDEDQTTSASTAAPAACDNDDKEKFLNLVQQVWNKLLSYNIIKSNGPIVRVVKVIGNMPWEKIAALPGVKGSLKRFFPTATNSTSVNTKKSDDGNVDDTATSLSASSLVEDINIPTVYELMKSGVEFIPTNGGGCGIPSIAFDSTTATLRLPVVRIDVNSQVLLRNMVAYESCITCGPLVFARYLEFMNGIIDCAEDSRALREKGILFNHLKSDDEVADLWNGMSKSIRLTKVPFLDKVIADVNNYYSCKWRVKAGRFIMSYVYGSWKILTLLATVLLLLLSGLEAFCSVYSCPRFFHFNSTPS</sequence>
<keyword evidence="1" id="KW-0812">Transmembrane</keyword>
<dbReference type="AlphaFoldDB" id="A0A9P0ZJ61"/>
<protein>
    <submittedName>
        <fullName evidence="2">Uncharacterized protein</fullName>
    </submittedName>
</protein>
<keyword evidence="3" id="KW-1185">Reference proteome</keyword>
<evidence type="ECO:0000313" key="3">
    <source>
        <dbReference type="Proteomes" id="UP001152484"/>
    </source>
</evidence>
<dbReference type="InterPro" id="IPR004158">
    <property type="entry name" value="DUF247_pln"/>
</dbReference>
<name>A0A9P0ZJ61_CUSEU</name>
<dbReference type="PANTHER" id="PTHR31549:SF23">
    <property type="entry name" value="OS03G0591600 PROTEIN"/>
    <property type="match status" value="1"/>
</dbReference>
<dbReference type="PANTHER" id="PTHR31549">
    <property type="entry name" value="PROTEIN, PUTATIVE (DUF247)-RELATED-RELATED"/>
    <property type="match status" value="1"/>
</dbReference>
<evidence type="ECO:0000256" key="1">
    <source>
        <dbReference type="SAM" id="Phobius"/>
    </source>
</evidence>
<organism evidence="2 3">
    <name type="scientific">Cuscuta europaea</name>
    <name type="common">European dodder</name>
    <dbReference type="NCBI Taxonomy" id="41803"/>
    <lineage>
        <taxon>Eukaryota</taxon>
        <taxon>Viridiplantae</taxon>
        <taxon>Streptophyta</taxon>
        <taxon>Embryophyta</taxon>
        <taxon>Tracheophyta</taxon>
        <taxon>Spermatophyta</taxon>
        <taxon>Magnoliopsida</taxon>
        <taxon>eudicotyledons</taxon>
        <taxon>Gunneridae</taxon>
        <taxon>Pentapetalae</taxon>
        <taxon>asterids</taxon>
        <taxon>lamiids</taxon>
        <taxon>Solanales</taxon>
        <taxon>Convolvulaceae</taxon>
        <taxon>Cuscuteae</taxon>
        <taxon>Cuscuta</taxon>
        <taxon>Cuscuta subgen. Cuscuta</taxon>
    </lineage>
</organism>
<comment type="caution">
    <text evidence="2">The sequence shown here is derived from an EMBL/GenBank/DDBJ whole genome shotgun (WGS) entry which is preliminary data.</text>
</comment>
<dbReference type="Pfam" id="PF03140">
    <property type="entry name" value="DUF247"/>
    <property type="match status" value="1"/>
</dbReference>
<gene>
    <name evidence="2" type="ORF">CEURO_LOCUS15593</name>
</gene>